<evidence type="ECO:0000256" key="1">
    <source>
        <dbReference type="ARBA" id="ARBA00004141"/>
    </source>
</evidence>
<evidence type="ECO:0000256" key="6">
    <source>
        <dbReference type="SAM" id="Phobius"/>
    </source>
</evidence>
<dbReference type="EMBL" id="KB916005">
    <property type="protein sequence ID" value="EOD50199.1"/>
    <property type="molecule type" value="Genomic_DNA"/>
</dbReference>
<evidence type="ECO:0000256" key="4">
    <source>
        <dbReference type="ARBA" id="ARBA00023136"/>
    </source>
</evidence>
<dbReference type="InterPro" id="IPR052337">
    <property type="entry name" value="SAT4-like"/>
</dbReference>
<dbReference type="HOGENOM" id="CLU_028200_3_5_1"/>
<evidence type="ECO:0000313" key="8">
    <source>
        <dbReference type="EMBL" id="EOD50199.1"/>
    </source>
</evidence>
<accession>R1GVT2</accession>
<evidence type="ECO:0000256" key="2">
    <source>
        <dbReference type="ARBA" id="ARBA00022692"/>
    </source>
</evidence>
<dbReference type="STRING" id="1287680.R1GVT2"/>
<dbReference type="eggNOG" id="ENOG502SI68">
    <property type="taxonomic scope" value="Eukaryota"/>
</dbReference>
<comment type="similarity">
    <text evidence="5">Belongs to the SAT4 family.</text>
</comment>
<dbReference type="AlphaFoldDB" id="R1GVT2"/>
<evidence type="ECO:0000256" key="5">
    <source>
        <dbReference type="ARBA" id="ARBA00038359"/>
    </source>
</evidence>
<dbReference type="Proteomes" id="UP000013521">
    <property type="component" value="Unassembled WGS sequence"/>
</dbReference>
<feature type="transmembrane region" description="Helical" evidence="6">
    <location>
        <begin position="216"/>
        <end position="233"/>
    </location>
</feature>
<comment type="subcellular location">
    <subcellularLocation>
        <location evidence="1">Membrane</location>
        <topology evidence="1">Multi-pass membrane protein</topology>
    </subcellularLocation>
</comment>
<feature type="transmembrane region" description="Helical" evidence="6">
    <location>
        <begin position="20"/>
        <end position="42"/>
    </location>
</feature>
<keyword evidence="4 6" id="KW-0472">Membrane</keyword>
<dbReference type="PANTHER" id="PTHR33048">
    <property type="entry name" value="PTH11-LIKE INTEGRAL MEMBRANE PROTEIN (AFU_ORTHOLOGUE AFUA_5G11245)"/>
    <property type="match status" value="1"/>
</dbReference>
<evidence type="ECO:0000256" key="3">
    <source>
        <dbReference type="ARBA" id="ARBA00022989"/>
    </source>
</evidence>
<feature type="transmembrane region" description="Helical" evidence="6">
    <location>
        <begin position="93"/>
        <end position="112"/>
    </location>
</feature>
<dbReference type="GO" id="GO:0016020">
    <property type="term" value="C:membrane"/>
    <property type="evidence" value="ECO:0007669"/>
    <property type="project" value="UniProtKB-SubCell"/>
</dbReference>
<feature type="transmembrane region" description="Helical" evidence="6">
    <location>
        <begin position="181"/>
        <end position="204"/>
    </location>
</feature>
<dbReference type="Pfam" id="PF20684">
    <property type="entry name" value="Fung_rhodopsin"/>
    <property type="match status" value="1"/>
</dbReference>
<gene>
    <name evidence="8" type="ORF">UCRNP2_3030</name>
</gene>
<dbReference type="OMA" id="CENSIDD"/>
<dbReference type="KEGG" id="npa:UCRNP2_3030"/>
<feature type="domain" description="Rhodopsin" evidence="7">
    <location>
        <begin position="39"/>
        <end position="279"/>
    </location>
</feature>
<organism evidence="8 9">
    <name type="scientific">Botryosphaeria parva (strain UCR-NP2)</name>
    <name type="common">Grapevine canker fungus</name>
    <name type="synonym">Neofusicoccum parvum</name>
    <dbReference type="NCBI Taxonomy" id="1287680"/>
    <lineage>
        <taxon>Eukaryota</taxon>
        <taxon>Fungi</taxon>
        <taxon>Dikarya</taxon>
        <taxon>Ascomycota</taxon>
        <taxon>Pezizomycotina</taxon>
        <taxon>Dothideomycetes</taxon>
        <taxon>Dothideomycetes incertae sedis</taxon>
        <taxon>Botryosphaeriales</taxon>
        <taxon>Botryosphaeriaceae</taxon>
        <taxon>Neofusicoccum</taxon>
    </lineage>
</organism>
<feature type="transmembrane region" description="Helical" evidence="6">
    <location>
        <begin position="133"/>
        <end position="153"/>
    </location>
</feature>
<evidence type="ECO:0000259" key="7">
    <source>
        <dbReference type="Pfam" id="PF20684"/>
    </source>
</evidence>
<dbReference type="InterPro" id="IPR049326">
    <property type="entry name" value="Rhodopsin_dom_fungi"/>
</dbReference>
<proteinExistence type="inferred from homology"/>
<dbReference type="OrthoDB" id="5022096at2759"/>
<protein>
    <submittedName>
        <fullName evidence="8">Putative integral membrane family protein</fullName>
    </submittedName>
</protein>
<dbReference type="PANTHER" id="PTHR33048:SF167">
    <property type="entry name" value="INTEGRAL MEMBRANE PROTEIN"/>
    <property type="match status" value="1"/>
</dbReference>
<reference evidence="9" key="1">
    <citation type="journal article" date="2013" name="Genome Announc.">
        <title>Draft genome sequence of Neofusicoccum parvum isolate UCR-NP2, a fungal vascular pathogen associated with grapevine cankers.</title>
        <authorList>
            <person name="Blanco-Ulate B."/>
            <person name="Rolshausen P."/>
            <person name="Cantu D."/>
        </authorList>
    </citation>
    <scope>NUCLEOTIDE SEQUENCE [LARGE SCALE GENOMIC DNA]</scope>
    <source>
        <strain evidence="9">UCR-NP2</strain>
    </source>
</reference>
<evidence type="ECO:0000313" key="9">
    <source>
        <dbReference type="Proteomes" id="UP000013521"/>
    </source>
</evidence>
<keyword evidence="3 6" id="KW-1133">Transmembrane helix</keyword>
<feature type="transmembrane region" description="Helical" evidence="6">
    <location>
        <begin position="54"/>
        <end position="73"/>
    </location>
</feature>
<sequence length="390" mass="43031">MASSGQEVTLPPNENEGPTILAATVTMTILASVLSLAPRLYVRIRMMRNIGWDDYTMCLAAILSLVAMIIVILEVQHGAGRHWQYIDPEDMKIGIYLNFLTQPIYVFVSLFVKESVGFFLLRIAGKGRYRMMIISIMVGLAVYTFAGFLTIMLQCKDLRTLWDPNVRSKCWSVTTLQALSYLNSVVTITTDFAFAILIPVPLLYRLQMNNRKKGSLIAILGMGIFACSAGIVRTLYLRNYGKQGDFLWDSRNITIWVATETQIGILAGNLPAMKPLFRRILETTGSWSRTAKDHVGQRYGHSRFKGSSGGHVEEIDLGLYGSNGVESDTVAMVHTRDSVCGGSASGLSIESTSQLGRGDGSVGSFPVPESGIMRTTDVKINYDVRKSLGR</sequence>
<name>R1GVT2_BOTPV</name>
<keyword evidence="2 6" id="KW-0812">Transmembrane</keyword>